<dbReference type="GO" id="GO:0006612">
    <property type="term" value="P:protein targeting to membrane"/>
    <property type="evidence" value="ECO:0007669"/>
    <property type="project" value="TreeGrafter"/>
</dbReference>
<sequence length="415" mass="46963">MASWFSYLAGDQKSSSTLPPVTALQEQRAKQISSLQNLNPNVVELKAQTEYRIPITHQGHNISLHIFLPPQFPQDKPVVSVTPPVRHPWVSPTMEVVGCPGLVSFGVHTDLGRVVQDIVREFNRNPPMVFPPASNQQPQMNNYPPYPPDSATSQVMPQPSSSFQPMPTLSGPPQNTYAPPFNTAGPCLGVTPSSNSISHIDFPQSVEAPEEASHTKSTTETDHAIFVNSHSPPPFLQGPSNSYQLPDIEDSFSVLGDMSSEQLQLILDDERKFMELFESMPGLKKFYEQRTELYRICQELAKKNLSYKPELEKRKERVRELEQEQVDLNETFHQQCLKQQALNKQCDPQLLLDNIRVAAADAECSSDSLAEDFLEGKLPLDDFLKQYSEKRTKFHLRKVKEEKLMQMLSDRSLRY</sequence>
<protein>
    <submittedName>
        <fullName evidence="10">Vacuolar protein sorting-associated protein 37A</fullName>
    </submittedName>
</protein>
<dbReference type="AlphaFoldDB" id="A0A9Q1BJX0"/>
<evidence type="ECO:0000313" key="10">
    <source>
        <dbReference type="EMBL" id="KAJ8028023.1"/>
    </source>
</evidence>
<gene>
    <name evidence="10" type="ORF">HOLleu_30145</name>
</gene>
<evidence type="ECO:0000256" key="1">
    <source>
        <dbReference type="ARBA" id="ARBA00004633"/>
    </source>
</evidence>
<evidence type="ECO:0000256" key="6">
    <source>
        <dbReference type="ARBA" id="ARBA00025010"/>
    </source>
</evidence>
<dbReference type="GO" id="GO:0031902">
    <property type="term" value="C:late endosome membrane"/>
    <property type="evidence" value="ECO:0007669"/>
    <property type="project" value="UniProtKB-SubCell"/>
</dbReference>
<dbReference type="InterPro" id="IPR016135">
    <property type="entry name" value="UBQ-conjugating_enzyme/RWD"/>
</dbReference>
<dbReference type="GO" id="GO:0006623">
    <property type="term" value="P:protein targeting to vacuole"/>
    <property type="evidence" value="ECO:0007669"/>
    <property type="project" value="TreeGrafter"/>
</dbReference>
<evidence type="ECO:0000313" key="11">
    <source>
        <dbReference type="Proteomes" id="UP001152320"/>
    </source>
</evidence>
<dbReference type="InterPro" id="IPR029012">
    <property type="entry name" value="Helix_hairpin_bin_sf"/>
</dbReference>
<dbReference type="SUPFAM" id="SSF140111">
    <property type="entry name" value="Endosomal sorting complex assembly domain"/>
    <property type="match status" value="1"/>
</dbReference>
<keyword evidence="5 7" id="KW-0653">Protein transport</keyword>
<dbReference type="PANTHER" id="PTHR13678">
    <property type="entry name" value="VACUOLAR PROTEIN SORTING-ASSOCIATED PROTEIN 37"/>
    <property type="match status" value="1"/>
</dbReference>
<dbReference type="EMBL" id="JAIZAY010000015">
    <property type="protein sequence ID" value="KAJ8028023.1"/>
    <property type="molecule type" value="Genomic_DNA"/>
</dbReference>
<dbReference type="SUPFAM" id="SSF54495">
    <property type="entry name" value="UBC-like"/>
    <property type="match status" value="1"/>
</dbReference>
<keyword evidence="11" id="KW-1185">Reference proteome</keyword>
<dbReference type="GO" id="GO:0000813">
    <property type="term" value="C:ESCRT I complex"/>
    <property type="evidence" value="ECO:0007669"/>
    <property type="project" value="TreeGrafter"/>
</dbReference>
<reference evidence="10" key="1">
    <citation type="submission" date="2021-10" db="EMBL/GenBank/DDBJ databases">
        <title>Tropical sea cucumber genome reveals ecological adaptation and Cuvierian tubules defense mechanism.</title>
        <authorList>
            <person name="Chen T."/>
        </authorList>
    </citation>
    <scope>NUCLEOTIDE SEQUENCE</scope>
    <source>
        <strain evidence="10">Nanhai2018</strain>
        <tissue evidence="10">Muscle</tissue>
    </source>
</reference>
<dbReference type="PANTHER" id="PTHR13678:SF2">
    <property type="entry name" value="VACUOLAR PROTEIN SORTING-ASSOCIATED PROTEIN 37A"/>
    <property type="match status" value="1"/>
</dbReference>
<comment type="caution">
    <text evidence="10">The sequence shown here is derived from an EMBL/GenBank/DDBJ whole genome shotgun (WGS) entry which is preliminary data.</text>
</comment>
<evidence type="ECO:0000256" key="8">
    <source>
        <dbReference type="SAM" id="MobiDB-lite"/>
    </source>
</evidence>
<dbReference type="InterPro" id="IPR009851">
    <property type="entry name" value="Mod_r"/>
</dbReference>
<dbReference type="GO" id="GO:0043162">
    <property type="term" value="P:ubiquitin-dependent protein catabolic process via the multivesicular body sorting pathway"/>
    <property type="evidence" value="ECO:0007669"/>
    <property type="project" value="TreeGrafter"/>
</dbReference>
<dbReference type="Proteomes" id="UP001152320">
    <property type="component" value="Chromosome 15"/>
</dbReference>
<dbReference type="Gene3D" id="1.10.287.660">
    <property type="entry name" value="Helix hairpin bin"/>
    <property type="match status" value="1"/>
</dbReference>
<dbReference type="OrthoDB" id="10260857at2759"/>
<organism evidence="10 11">
    <name type="scientific">Holothuria leucospilota</name>
    <name type="common">Black long sea cucumber</name>
    <name type="synonym">Mertensiothuria leucospilota</name>
    <dbReference type="NCBI Taxonomy" id="206669"/>
    <lineage>
        <taxon>Eukaryota</taxon>
        <taxon>Metazoa</taxon>
        <taxon>Echinodermata</taxon>
        <taxon>Eleutherozoa</taxon>
        <taxon>Echinozoa</taxon>
        <taxon>Holothuroidea</taxon>
        <taxon>Aspidochirotacea</taxon>
        <taxon>Aspidochirotida</taxon>
        <taxon>Holothuriidae</taxon>
        <taxon>Holothuria</taxon>
    </lineage>
</organism>
<comment type="similarity">
    <text evidence="2">Belongs to the VPS37 family.</text>
</comment>
<feature type="domain" description="VPS37 C-terminal" evidence="9">
    <location>
        <begin position="329"/>
        <end position="415"/>
    </location>
</feature>
<keyword evidence="3 7" id="KW-0813">Transport</keyword>
<evidence type="ECO:0000259" key="9">
    <source>
        <dbReference type="PROSITE" id="PS51314"/>
    </source>
</evidence>
<dbReference type="InterPro" id="IPR037202">
    <property type="entry name" value="ESCRT_assembly_dom"/>
</dbReference>
<name>A0A9Q1BJX0_HOLLE</name>
<feature type="compositionally biased region" description="Low complexity" evidence="8">
    <location>
        <begin position="153"/>
        <end position="167"/>
    </location>
</feature>
<feature type="region of interest" description="Disordered" evidence="8">
    <location>
        <begin position="131"/>
        <end position="167"/>
    </location>
</feature>
<comment type="subcellular location">
    <subcellularLocation>
        <location evidence="1">Late endosome membrane</location>
        <topology evidence="1">Peripheral membrane protein</topology>
    </subcellularLocation>
</comment>
<comment type="function">
    <text evidence="6">Component of the ESCRT-I complex, a regulator of vesicular trafficking process. Required for the sorting of endocytic ubiquitinated cargos into multivesicular bodies. May be involved in cell growth and differentiation.</text>
</comment>
<accession>A0A9Q1BJX0</accession>
<keyword evidence="4" id="KW-0967">Endosome</keyword>
<evidence type="ECO:0000256" key="2">
    <source>
        <dbReference type="ARBA" id="ARBA00007617"/>
    </source>
</evidence>
<evidence type="ECO:0000256" key="7">
    <source>
        <dbReference type="PROSITE-ProRule" id="PRU00646"/>
    </source>
</evidence>
<dbReference type="Pfam" id="PF07200">
    <property type="entry name" value="Mod_r"/>
    <property type="match status" value="1"/>
</dbReference>
<dbReference type="CDD" id="cd11685">
    <property type="entry name" value="UEV_TSG101-like"/>
    <property type="match status" value="1"/>
</dbReference>
<evidence type="ECO:0000256" key="3">
    <source>
        <dbReference type="ARBA" id="ARBA00022448"/>
    </source>
</evidence>
<evidence type="ECO:0000256" key="4">
    <source>
        <dbReference type="ARBA" id="ARBA00022753"/>
    </source>
</evidence>
<dbReference type="PROSITE" id="PS51314">
    <property type="entry name" value="VPS37_C"/>
    <property type="match status" value="1"/>
</dbReference>
<proteinExistence type="inferred from homology"/>
<evidence type="ECO:0000256" key="5">
    <source>
        <dbReference type="ARBA" id="ARBA00022927"/>
    </source>
</evidence>